<dbReference type="PANTHER" id="PTHR45689">
    <property type="entry name" value="I[[H]] CHANNEL, ISOFORM E"/>
    <property type="match status" value="1"/>
</dbReference>
<accession>A0ABN8B044</accession>
<feature type="domain" description="Cyclic nucleotide-binding" evidence="2">
    <location>
        <begin position="411"/>
        <end position="510"/>
    </location>
</feature>
<protein>
    <recommendedName>
        <fullName evidence="2">Cyclic nucleotide-binding domain-containing protein</fullName>
    </recommendedName>
</protein>
<feature type="transmembrane region" description="Helical" evidence="1">
    <location>
        <begin position="77"/>
        <end position="96"/>
    </location>
</feature>
<reference evidence="3" key="1">
    <citation type="submission" date="2021-12" db="EMBL/GenBank/DDBJ databases">
        <authorList>
            <person name="King R."/>
        </authorList>
    </citation>
    <scope>NUCLEOTIDE SEQUENCE</scope>
</reference>
<dbReference type="Proteomes" id="UP001153292">
    <property type="component" value="Chromosome 13"/>
</dbReference>
<keyword evidence="1" id="KW-1133">Transmembrane helix</keyword>
<keyword evidence="1" id="KW-0812">Transmembrane</keyword>
<dbReference type="InterPro" id="IPR000595">
    <property type="entry name" value="cNMP-bd_dom"/>
</dbReference>
<feature type="transmembrane region" description="Helical" evidence="1">
    <location>
        <begin position="283"/>
        <end position="301"/>
    </location>
</feature>
<dbReference type="EMBL" id="OU963906">
    <property type="protein sequence ID" value="CAH0399028.1"/>
    <property type="molecule type" value="Genomic_DNA"/>
</dbReference>
<sequence length="546" mass="62792">MPYKSHKCSLNLGSNSMLPKDYTPAICRSFRKHTLVSEYHPETYQYLRSYAAVLAERQRHIAAGGVWLIHPFSLFSLSWNTFMVVVNLAHMVVSTLRLAYVLDPFPLVPGPNTFDYILLSLHILCIIDIALMFNLGYVEEHENVILNRKAVISRYLCSWFLVDLVSCLPVAFVLLYLRVPNTRYLLVAHLLAVLRIARVVCTMENLKIFLQIFGGSYIHYSSIHVVVMFLLSLHWCSCILYACPVLGFYWYGEMPHGYAVFLTWHDPNNQNISEHTISTRYEMGTFITLASFFGCGYAMFLRKKPEEIVVHTVVLVYTALFMLYLLVFLIKLCLSQFRSLTKYHELINQIKEYIRHRQFPVELQKRVLAFYYYTFQGTYFREEVVFGSLSEQLRNEMVLHTCHKLVHKVALFEGLPASVVGSILGCLTHEVYLPNDPVLRAGDVGDCMYFIDTGTVAVYSLKGVEVCHLHDGAHFGVVALLMKDSKCAATVVAVEITQVYRLDVADFRHFTVTSQVFYDRMAAIASQRMHEVVLVDEAFQRERDYS</sequence>
<keyword evidence="4" id="KW-1185">Reference proteome</keyword>
<evidence type="ECO:0000256" key="1">
    <source>
        <dbReference type="SAM" id="Phobius"/>
    </source>
</evidence>
<evidence type="ECO:0000313" key="3">
    <source>
        <dbReference type="EMBL" id="CAH0399028.1"/>
    </source>
</evidence>
<feature type="transmembrane region" description="Helical" evidence="1">
    <location>
        <begin position="116"/>
        <end position="135"/>
    </location>
</feature>
<proteinExistence type="predicted"/>
<name>A0ABN8B044_CHISP</name>
<dbReference type="SUPFAM" id="SSF51206">
    <property type="entry name" value="cAMP-binding domain-like"/>
    <property type="match status" value="1"/>
</dbReference>
<evidence type="ECO:0000313" key="4">
    <source>
        <dbReference type="Proteomes" id="UP001153292"/>
    </source>
</evidence>
<dbReference type="Gene3D" id="2.60.120.10">
    <property type="entry name" value="Jelly Rolls"/>
    <property type="match status" value="1"/>
</dbReference>
<keyword evidence="1" id="KW-0472">Membrane</keyword>
<dbReference type="SMART" id="SM00100">
    <property type="entry name" value="cNMP"/>
    <property type="match status" value="1"/>
</dbReference>
<dbReference type="PANTHER" id="PTHR45689:SF14">
    <property type="entry name" value="CYCLIC NUCLEOTIDE-GATED CATION CHANNEL SUBUNIT A-LIKE PROTEIN"/>
    <property type="match status" value="1"/>
</dbReference>
<dbReference type="PROSITE" id="PS50042">
    <property type="entry name" value="CNMP_BINDING_3"/>
    <property type="match status" value="1"/>
</dbReference>
<organism evidence="3 4">
    <name type="scientific">Chilo suppressalis</name>
    <name type="common">Asiatic rice borer moth</name>
    <dbReference type="NCBI Taxonomy" id="168631"/>
    <lineage>
        <taxon>Eukaryota</taxon>
        <taxon>Metazoa</taxon>
        <taxon>Ecdysozoa</taxon>
        <taxon>Arthropoda</taxon>
        <taxon>Hexapoda</taxon>
        <taxon>Insecta</taxon>
        <taxon>Pterygota</taxon>
        <taxon>Neoptera</taxon>
        <taxon>Endopterygota</taxon>
        <taxon>Lepidoptera</taxon>
        <taxon>Glossata</taxon>
        <taxon>Ditrysia</taxon>
        <taxon>Pyraloidea</taxon>
        <taxon>Crambidae</taxon>
        <taxon>Crambinae</taxon>
        <taxon>Chilo</taxon>
    </lineage>
</organism>
<dbReference type="Gene3D" id="1.10.287.70">
    <property type="match status" value="1"/>
</dbReference>
<dbReference type="CDD" id="cd00038">
    <property type="entry name" value="CAP_ED"/>
    <property type="match status" value="1"/>
</dbReference>
<dbReference type="Pfam" id="PF00027">
    <property type="entry name" value="cNMP_binding"/>
    <property type="match status" value="1"/>
</dbReference>
<gene>
    <name evidence="3" type="ORF">CHILSU_LOCUS2155</name>
</gene>
<dbReference type="InterPro" id="IPR014710">
    <property type="entry name" value="RmlC-like_jellyroll"/>
</dbReference>
<evidence type="ECO:0000259" key="2">
    <source>
        <dbReference type="PROSITE" id="PS50042"/>
    </source>
</evidence>
<dbReference type="InterPro" id="IPR051413">
    <property type="entry name" value="K/Na_HCN_channel"/>
</dbReference>
<feature type="transmembrane region" description="Helical" evidence="1">
    <location>
        <begin position="222"/>
        <end position="251"/>
    </location>
</feature>
<feature type="transmembrane region" description="Helical" evidence="1">
    <location>
        <begin position="308"/>
        <end position="330"/>
    </location>
</feature>
<dbReference type="Gene3D" id="1.10.287.630">
    <property type="entry name" value="Helix hairpin bin"/>
    <property type="match status" value="1"/>
</dbReference>
<dbReference type="InterPro" id="IPR018490">
    <property type="entry name" value="cNMP-bd_dom_sf"/>
</dbReference>
<feature type="transmembrane region" description="Helical" evidence="1">
    <location>
        <begin position="156"/>
        <end position="177"/>
    </location>
</feature>